<keyword evidence="2 7" id="KW-0813">Transport</keyword>
<dbReference type="OrthoDB" id="9807402at2"/>
<evidence type="ECO:0000256" key="3">
    <source>
        <dbReference type="ARBA" id="ARBA00022475"/>
    </source>
</evidence>
<keyword evidence="4 7" id="KW-0812">Transmembrane</keyword>
<evidence type="ECO:0000313" key="10">
    <source>
        <dbReference type="Proteomes" id="UP000244817"/>
    </source>
</evidence>
<dbReference type="Gene3D" id="1.10.3720.10">
    <property type="entry name" value="MetI-like"/>
    <property type="match status" value="1"/>
</dbReference>
<evidence type="ECO:0000313" key="9">
    <source>
        <dbReference type="EMBL" id="PVA07274.1"/>
    </source>
</evidence>
<dbReference type="RefSeq" id="WP_108640103.1">
    <property type="nucleotide sequence ID" value="NZ_QCYG01000003.1"/>
</dbReference>
<keyword evidence="10" id="KW-1185">Reference proteome</keyword>
<dbReference type="GO" id="GO:0005886">
    <property type="term" value="C:plasma membrane"/>
    <property type="evidence" value="ECO:0007669"/>
    <property type="project" value="UniProtKB-SubCell"/>
</dbReference>
<dbReference type="PROSITE" id="PS50928">
    <property type="entry name" value="ABC_TM1"/>
    <property type="match status" value="1"/>
</dbReference>
<keyword evidence="5 7" id="KW-1133">Transmembrane helix</keyword>
<dbReference type="SUPFAM" id="SSF161098">
    <property type="entry name" value="MetI-like"/>
    <property type="match status" value="1"/>
</dbReference>
<dbReference type="GO" id="GO:0055085">
    <property type="term" value="P:transmembrane transport"/>
    <property type="evidence" value="ECO:0007669"/>
    <property type="project" value="InterPro"/>
</dbReference>
<dbReference type="InterPro" id="IPR000515">
    <property type="entry name" value="MetI-like"/>
</dbReference>
<feature type="transmembrane region" description="Helical" evidence="7">
    <location>
        <begin position="323"/>
        <end position="350"/>
    </location>
</feature>
<feature type="transmembrane region" description="Helical" evidence="7">
    <location>
        <begin position="9"/>
        <end position="30"/>
    </location>
</feature>
<comment type="caution">
    <text evidence="9">The sequence shown here is derived from an EMBL/GenBank/DDBJ whole genome shotgun (WGS) entry which is preliminary data.</text>
</comment>
<comment type="similarity">
    <text evidence="7">Belongs to the binding-protein-dependent transport system permease family.</text>
</comment>
<feature type="transmembrane region" description="Helical" evidence="7">
    <location>
        <begin position="370"/>
        <end position="396"/>
    </location>
</feature>
<dbReference type="AlphaFoldDB" id="A0A2T7FYN0"/>
<protein>
    <submittedName>
        <fullName evidence="9">Microcin ABC transporter permease</fullName>
    </submittedName>
</protein>
<feature type="transmembrane region" description="Helical" evidence="7">
    <location>
        <begin position="265"/>
        <end position="288"/>
    </location>
</feature>
<evidence type="ECO:0000256" key="5">
    <source>
        <dbReference type="ARBA" id="ARBA00022989"/>
    </source>
</evidence>
<dbReference type="CDD" id="cd06261">
    <property type="entry name" value="TM_PBP2"/>
    <property type="match status" value="1"/>
</dbReference>
<evidence type="ECO:0000256" key="7">
    <source>
        <dbReference type="RuleBase" id="RU363032"/>
    </source>
</evidence>
<accession>A0A2T7FYN0</accession>
<proteinExistence type="inferred from homology"/>
<dbReference type="InterPro" id="IPR035906">
    <property type="entry name" value="MetI-like_sf"/>
</dbReference>
<keyword evidence="6 7" id="KW-0472">Membrane</keyword>
<organism evidence="9 10">
    <name type="scientific">Thalassorhabdomicrobium marinisediminis</name>
    <dbReference type="NCBI Taxonomy" id="2170577"/>
    <lineage>
        <taxon>Bacteria</taxon>
        <taxon>Pseudomonadati</taxon>
        <taxon>Pseudomonadota</taxon>
        <taxon>Alphaproteobacteria</taxon>
        <taxon>Rhodobacterales</taxon>
        <taxon>Paracoccaceae</taxon>
        <taxon>Thalassorhabdomicrobium</taxon>
    </lineage>
</organism>
<evidence type="ECO:0000256" key="4">
    <source>
        <dbReference type="ARBA" id="ARBA00022692"/>
    </source>
</evidence>
<dbReference type="PANTHER" id="PTHR30465:SF66">
    <property type="entry name" value="INNER MEMBRANE ABC TRANSPORTER PERMEASE PROTEIN YEJB"/>
    <property type="match status" value="1"/>
</dbReference>
<reference evidence="9 10" key="1">
    <citation type="submission" date="2018-04" db="EMBL/GenBank/DDBJ databases">
        <title>Pelagivirga bohaiensis gen. nov., sp. nov., a bacterium isolated from the Bohai Sea.</title>
        <authorList>
            <person name="Ji X."/>
        </authorList>
    </citation>
    <scope>NUCLEOTIDE SEQUENCE [LARGE SCALE GENOMIC DNA]</scope>
    <source>
        <strain evidence="9 10">BH-SD16</strain>
    </source>
</reference>
<comment type="subcellular location">
    <subcellularLocation>
        <location evidence="1 7">Cell membrane</location>
        <topology evidence="1 7">Multi-pass membrane protein</topology>
    </subcellularLocation>
</comment>
<gene>
    <name evidence="9" type="ORF">DC363_05355</name>
</gene>
<name>A0A2T7FYN0_9RHOB</name>
<feature type="transmembrane region" description="Helical" evidence="7">
    <location>
        <begin position="183"/>
        <end position="209"/>
    </location>
</feature>
<evidence type="ECO:0000256" key="6">
    <source>
        <dbReference type="ARBA" id="ARBA00023136"/>
    </source>
</evidence>
<feature type="domain" description="ABC transmembrane type-1" evidence="8">
    <location>
        <begin position="148"/>
        <end position="393"/>
    </location>
</feature>
<dbReference type="EMBL" id="QCYG01000003">
    <property type="protein sequence ID" value="PVA07274.1"/>
    <property type="molecule type" value="Genomic_DNA"/>
</dbReference>
<evidence type="ECO:0000259" key="8">
    <source>
        <dbReference type="PROSITE" id="PS50928"/>
    </source>
</evidence>
<sequence>MGAYILKRLLLVIPTLLGIMIINFALIQFVPGGPIDQIIAQLEGGGDVFEGFSGGGSELVETDSGDSVASRGLPQEFLDELQVEFNFARVVCEEGYTGEPSVRVPECEPVPIPTIERFFLMMWDYLRFDFGESYFRSVTVVDLVLEKMPVSITLGLWSTLIAYIVSIPLGIRKAVRDGSSFDTWTSAAIIVGYAIPGFLFAILLIVLFASNNCFRIPVLSDWLNGHPVFWWLYDWNPTCNRLFPLRGLTSSNFDELSTGGKILDYFHHIALPVLASTISAFATLTLLTKNSFLDEIKKQYVITAKAKGLSERRVLYGHVFRNAMLIVISGFPALFIGVFFGGSLIIETLFSLDGLGRLGFEATLQRDYPVMFGTLFAFSLMGLVVGIITDITYVLIDPRIDFERRG</sequence>
<dbReference type="GO" id="GO:0042884">
    <property type="term" value="P:microcin transport"/>
    <property type="evidence" value="ECO:0007669"/>
    <property type="project" value="TreeGrafter"/>
</dbReference>
<dbReference type="PANTHER" id="PTHR30465">
    <property type="entry name" value="INNER MEMBRANE ABC TRANSPORTER"/>
    <property type="match status" value="1"/>
</dbReference>
<evidence type="ECO:0000256" key="1">
    <source>
        <dbReference type="ARBA" id="ARBA00004651"/>
    </source>
</evidence>
<keyword evidence="3" id="KW-1003">Cell membrane</keyword>
<dbReference type="Pfam" id="PF00528">
    <property type="entry name" value="BPD_transp_1"/>
    <property type="match status" value="1"/>
</dbReference>
<evidence type="ECO:0000256" key="2">
    <source>
        <dbReference type="ARBA" id="ARBA00022448"/>
    </source>
</evidence>
<dbReference type="Proteomes" id="UP000244817">
    <property type="component" value="Unassembled WGS sequence"/>
</dbReference>
<feature type="transmembrane region" description="Helical" evidence="7">
    <location>
        <begin position="150"/>
        <end position="171"/>
    </location>
</feature>